<protein>
    <recommendedName>
        <fullName evidence="3">Methyltransferase type 11 domain-containing protein</fullName>
    </recommendedName>
</protein>
<dbReference type="Pfam" id="PF13489">
    <property type="entry name" value="Methyltransf_23"/>
    <property type="match status" value="1"/>
</dbReference>
<dbReference type="PANTHER" id="PTHR43861">
    <property type="entry name" value="TRANS-ACONITATE 2-METHYLTRANSFERASE-RELATED"/>
    <property type="match status" value="1"/>
</dbReference>
<dbReference type="CDD" id="cd02440">
    <property type="entry name" value="AdoMet_MTases"/>
    <property type="match status" value="1"/>
</dbReference>
<dbReference type="SUPFAM" id="SSF53335">
    <property type="entry name" value="S-adenosyl-L-methionine-dependent methyltransferases"/>
    <property type="match status" value="1"/>
</dbReference>
<evidence type="ECO:0000313" key="2">
    <source>
        <dbReference type="Proteomes" id="UP000177027"/>
    </source>
</evidence>
<dbReference type="PANTHER" id="PTHR43861:SF6">
    <property type="entry name" value="METHYLTRANSFERASE TYPE 11"/>
    <property type="match status" value="1"/>
</dbReference>
<proteinExistence type="predicted"/>
<dbReference type="Gene3D" id="3.40.50.150">
    <property type="entry name" value="Vaccinia Virus protein VP39"/>
    <property type="match status" value="1"/>
</dbReference>
<evidence type="ECO:0008006" key="3">
    <source>
        <dbReference type="Google" id="ProtNLM"/>
    </source>
</evidence>
<organism evidence="1 2">
    <name type="scientific">Candidatus Roizmanbacteria bacterium RIFCSPHIGHO2_02_FULL_40_9</name>
    <dbReference type="NCBI Taxonomy" id="1802042"/>
    <lineage>
        <taxon>Bacteria</taxon>
        <taxon>Candidatus Roizmaniibacteriota</taxon>
    </lineage>
</organism>
<dbReference type="InterPro" id="IPR029063">
    <property type="entry name" value="SAM-dependent_MTases_sf"/>
</dbReference>
<sequence>MNFYHYCAICTSNKTVLVKEYSEPHVYSLIRCKQCGLIFQHPLPSEAFLKKFYHQLYSTKRGLSSTLNAYEQFHPEQEEARINTIEKYIRGGTLLDIGASSGFFLHQLSKHPNWKGYGVELSISAVKKAKDDFGLEITHGDIFNPHIKNNFFDVITMFSVLEHIPHVHETLDMVYKKLKPNGWLIFTVPNISSFEYAIYHLLKKDFPGFIFEHIYYFTPRAVDELLQQHKFALRRMTSRHHSHISLPSPRPLVGLPIYTAKLAFEYTGIGGLLQIGNILSIYAQKKSDQKNS</sequence>
<dbReference type="AlphaFoldDB" id="A0A1F7HD91"/>
<evidence type="ECO:0000313" key="1">
    <source>
        <dbReference type="EMBL" id="OGK29270.1"/>
    </source>
</evidence>
<comment type="caution">
    <text evidence="1">The sequence shown here is derived from an EMBL/GenBank/DDBJ whole genome shotgun (WGS) entry which is preliminary data.</text>
</comment>
<accession>A0A1F7HD91</accession>
<dbReference type="EMBL" id="MFZS01000009">
    <property type="protein sequence ID" value="OGK29270.1"/>
    <property type="molecule type" value="Genomic_DNA"/>
</dbReference>
<name>A0A1F7HD91_9BACT</name>
<gene>
    <name evidence="1" type="ORF">A3D06_00950</name>
</gene>
<reference evidence="1 2" key="1">
    <citation type="journal article" date="2016" name="Nat. Commun.">
        <title>Thousands of microbial genomes shed light on interconnected biogeochemical processes in an aquifer system.</title>
        <authorList>
            <person name="Anantharaman K."/>
            <person name="Brown C.T."/>
            <person name="Hug L.A."/>
            <person name="Sharon I."/>
            <person name="Castelle C.J."/>
            <person name="Probst A.J."/>
            <person name="Thomas B.C."/>
            <person name="Singh A."/>
            <person name="Wilkins M.J."/>
            <person name="Karaoz U."/>
            <person name="Brodie E.L."/>
            <person name="Williams K.H."/>
            <person name="Hubbard S.S."/>
            <person name="Banfield J.F."/>
        </authorList>
    </citation>
    <scope>NUCLEOTIDE SEQUENCE [LARGE SCALE GENOMIC DNA]</scope>
</reference>
<dbReference type="Proteomes" id="UP000177027">
    <property type="component" value="Unassembled WGS sequence"/>
</dbReference>